<evidence type="ECO:0000256" key="2">
    <source>
        <dbReference type="SAM" id="Phobius"/>
    </source>
</evidence>
<feature type="transmembrane region" description="Helical" evidence="2">
    <location>
        <begin position="177"/>
        <end position="204"/>
    </location>
</feature>
<keyword evidence="2" id="KW-1133">Transmembrane helix</keyword>
<evidence type="ECO:0000313" key="4">
    <source>
        <dbReference type="EMBL" id="OCH95596.1"/>
    </source>
</evidence>
<dbReference type="OrthoDB" id="3263055at2759"/>
<sequence>MLVLYGITSLQSYLYYIYYPKDDRTLKLTVAIIWMLDSLHIALVCYSMYYYLILNYANPLALFHGIWSLDVSVLVNTLIACIVQMFFTQRVYKLTPKPWKYPVTVVVGATVLVHFALGLETTVKFFQIQDFSRLSEISFNVALPFAIMAVISDIAVAAALCILLHNSRTVYHSTNHMLYTLMIFAINRCILTSVVAIIELIVFLRLQQTLWFLAIDFIIGKLYANSLLATLNTRRAISGRGLEESRGSGMTGTSTSFRIGSGGATTDSSRPGDTLEEDPIIDLAVLDSAKEYGNLGANMPHRTASVNVGRSVARD</sequence>
<proteinExistence type="predicted"/>
<keyword evidence="5" id="KW-1185">Reference proteome</keyword>
<organism evidence="4 5">
    <name type="scientific">Obba rivulosa</name>
    <dbReference type="NCBI Taxonomy" id="1052685"/>
    <lineage>
        <taxon>Eukaryota</taxon>
        <taxon>Fungi</taxon>
        <taxon>Dikarya</taxon>
        <taxon>Basidiomycota</taxon>
        <taxon>Agaricomycotina</taxon>
        <taxon>Agaricomycetes</taxon>
        <taxon>Polyporales</taxon>
        <taxon>Gelatoporiaceae</taxon>
        <taxon>Obba</taxon>
    </lineage>
</organism>
<dbReference type="PANTHER" id="PTHR40465">
    <property type="entry name" value="CHROMOSOME 1, WHOLE GENOME SHOTGUN SEQUENCE"/>
    <property type="match status" value="1"/>
</dbReference>
<feature type="transmembrane region" description="Helical" evidence="2">
    <location>
        <begin position="210"/>
        <end position="231"/>
    </location>
</feature>
<dbReference type="AlphaFoldDB" id="A0A8E2DTX5"/>
<dbReference type="Proteomes" id="UP000250043">
    <property type="component" value="Unassembled WGS sequence"/>
</dbReference>
<protein>
    <recommendedName>
        <fullName evidence="3">DUF6534 domain-containing protein</fullName>
    </recommendedName>
</protein>
<reference evidence="4 5" key="1">
    <citation type="submission" date="2016-07" db="EMBL/GenBank/DDBJ databases">
        <title>Draft genome of the white-rot fungus Obba rivulosa 3A-2.</title>
        <authorList>
            <consortium name="DOE Joint Genome Institute"/>
            <person name="Miettinen O."/>
            <person name="Riley R."/>
            <person name="Acob R."/>
            <person name="Barry K."/>
            <person name="Cullen D."/>
            <person name="De Vries R."/>
            <person name="Hainaut M."/>
            <person name="Hatakka A."/>
            <person name="Henrissat B."/>
            <person name="Hilden K."/>
            <person name="Kuo R."/>
            <person name="Labutti K."/>
            <person name="Lipzen A."/>
            <person name="Makela M.R."/>
            <person name="Sandor L."/>
            <person name="Spatafora J.W."/>
            <person name="Grigoriev I.V."/>
            <person name="Hibbett D.S."/>
        </authorList>
    </citation>
    <scope>NUCLEOTIDE SEQUENCE [LARGE SCALE GENOMIC DNA]</scope>
    <source>
        <strain evidence="4 5">3A-2</strain>
    </source>
</reference>
<dbReference type="Pfam" id="PF20152">
    <property type="entry name" value="DUF6534"/>
    <property type="match status" value="1"/>
</dbReference>
<feature type="transmembrane region" description="Helical" evidence="2">
    <location>
        <begin position="99"/>
        <end position="117"/>
    </location>
</feature>
<feature type="compositionally biased region" description="Low complexity" evidence="1">
    <location>
        <begin position="247"/>
        <end position="256"/>
    </location>
</feature>
<dbReference type="PANTHER" id="PTHR40465:SF1">
    <property type="entry name" value="DUF6534 DOMAIN-CONTAINING PROTEIN"/>
    <property type="match status" value="1"/>
</dbReference>
<feature type="domain" description="DUF6534" evidence="3">
    <location>
        <begin position="149"/>
        <end position="235"/>
    </location>
</feature>
<keyword evidence="2" id="KW-0812">Transmembrane</keyword>
<feature type="transmembrane region" description="Helical" evidence="2">
    <location>
        <begin position="65"/>
        <end position="87"/>
    </location>
</feature>
<keyword evidence="2" id="KW-0472">Membrane</keyword>
<feature type="transmembrane region" description="Helical" evidence="2">
    <location>
        <begin position="137"/>
        <end position="165"/>
    </location>
</feature>
<dbReference type="EMBL" id="KV722335">
    <property type="protein sequence ID" value="OCH95596.1"/>
    <property type="molecule type" value="Genomic_DNA"/>
</dbReference>
<name>A0A8E2DTX5_9APHY</name>
<gene>
    <name evidence="4" type="ORF">OBBRIDRAFT_788144</name>
</gene>
<accession>A0A8E2DTX5</accession>
<feature type="transmembrane region" description="Helical" evidence="2">
    <location>
        <begin position="28"/>
        <end position="53"/>
    </location>
</feature>
<feature type="region of interest" description="Disordered" evidence="1">
    <location>
        <begin position="242"/>
        <end position="275"/>
    </location>
</feature>
<evidence type="ECO:0000313" key="5">
    <source>
        <dbReference type="Proteomes" id="UP000250043"/>
    </source>
</evidence>
<dbReference type="InterPro" id="IPR045339">
    <property type="entry name" value="DUF6534"/>
</dbReference>
<evidence type="ECO:0000256" key="1">
    <source>
        <dbReference type="SAM" id="MobiDB-lite"/>
    </source>
</evidence>
<evidence type="ECO:0000259" key="3">
    <source>
        <dbReference type="Pfam" id="PF20152"/>
    </source>
</evidence>